<reference evidence="4" key="1">
    <citation type="submission" date="2016-10" db="EMBL/GenBank/DDBJ databases">
        <authorList>
            <person name="Varghese N."/>
            <person name="Submissions S."/>
        </authorList>
    </citation>
    <scope>NUCLEOTIDE SEQUENCE [LARGE SCALE GENOMIC DNA]</scope>
    <source>
        <strain evidence="4">CGMCC 4.7042</strain>
    </source>
</reference>
<dbReference type="SUPFAM" id="SSF48452">
    <property type="entry name" value="TPR-like"/>
    <property type="match status" value="2"/>
</dbReference>
<feature type="domain" description="Orc1-like AAA ATPase" evidence="2">
    <location>
        <begin position="369"/>
        <end position="502"/>
    </location>
</feature>
<dbReference type="STRING" id="1196353.SAMN05444921_11914"/>
<evidence type="ECO:0000259" key="2">
    <source>
        <dbReference type="Pfam" id="PF13191"/>
    </source>
</evidence>
<keyword evidence="4" id="KW-1185">Reference proteome</keyword>
<feature type="domain" description="CHAT" evidence="1">
    <location>
        <begin position="188"/>
        <end position="322"/>
    </location>
</feature>
<dbReference type="EMBL" id="FNHI01000019">
    <property type="protein sequence ID" value="SDN10049.1"/>
    <property type="molecule type" value="Genomic_DNA"/>
</dbReference>
<dbReference type="InterPro" id="IPR019734">
    <property type="entry name" value="TPR_rpt"/>
</dbReference>
<proteinExistence type="predicted"/>
<dbReference type="Gene3D" id="3.40.50.300">
    <property type="entry name" value="P-loop containing nucleotide triphosphate hydrolases"/>
    <property type="match status" value="1"/>
</dbReference>
<gene>
    <name evidence="3" type="ORF">SAMN05444921_11914</name>
</gene>
<name>A0A1G9YLF6_9ACTN</name>
<dbReference type="Proteomes" id="UP000199063">
    <property type="component" value="Unassembled WGS sequence"/>
</dbReference>
<dbReference type="InterPro" id="IPR027417">
    <property type="entry name" value="P-loop_NTPase"/>
</dbReference>
<evidence type="ECO:0000313" key="4">
    <source>
        <dbReference type="Proteomes" id="UP000199063"/>
    </source>
</evidence>
<dbReference type="AlphaFoldDB" id="A0A1G9YLF6"/>
<sequence length="1184" mass="128495">MARVSFPEPGRAVVTSAGDDLALLGDTGPADLRWYLEDYPQVPFGEYAERGRRIAAELTGWGRRMFAAAFGDVPDAYRTWRMTQAPVMELRSSHPAWLRLPWELITDPARPTPLALDGVRFTRVLDTPDDIPGFAVTGKRPRVLMMISRPSGARDVAFRAIARPMLAAVDNDTVEVVVVRPPTLDGLADALAAASEQGRPFQVVHLDCHGELGDEAMLLFEKPGVGAERVRASQVARVLADARVPVVVLNACQSGAVGAALETAIATRLIADGVVAVVAMAYTVYAVAATHFMTAFYANLFAGGSVSDAVVAGRARMSRHPDRPGPTGHIPLQDWLIPVHYARADVRFPRFASPVARPAVRDPLAGVGTFVGRDHEFHQLEASIAACPVTLLHGPAGTGKSELAKAFGRWWRDTGGVRAPEHVVWHTFDPGLPAFGAAAVVAGIGMSVLGQPFAAADETRRRTMVRDLLHRERLLLVWDNVEALDDDDLAAIAGFLGDLGASAVLMTSRTPESRLGELRRIELTGLSPEESSAYTDDLLAPYPNALPRRAAPAFAELLRWLDGHPLTMRLVLPHLDNTDADVLLAGLRGTTPLPTGYGTGRTGSLAASLAYSTARLTPRTRGLLAATALCHAVADADVLALLSEESGAPERFRATPHEQWSAALEEAARAGLLVEVGGAVYRLHPALPAHFRDQWQADAADEGADFDAELCAARHSFVYAMTRLAAWTYTQIVSGNAEIGTAVAELHTANLTHALREALDEGWWQAAGHLGLLLHSEWTRTGRTEELRRWTDRVQLAVEDDEGNPPRTTEQGSSLWLLFVTAELTASPLADFATAESTYHKAHALLLDQPDDERRRRQSAVVASQLGRVYMQTGRLAEARAWLDQALTAARDLGYRQGVAAICLGFGDLALAEGQWDAADRWYEQSRAECEAVKDQGGTATARQKLGWVAWMRRRWDDAERHYRVALGTLRALQDVPGQAAVTLALGEVAHYRGDLDTAERLYRDALVTREKLGDAVGAARIDYLLGELAHLRERWDEAEGWLLRSLPAFTAIADRSSLGTTHHALGRLAEARSRYAEAESWYRQALADFEEAGNRPGTATSHGALGSLAQRQGDLPAALEHVVRCVTQFDDFPNPGTGPGADHLRRLTAALGLDALTHTWTAVTGRELPDSVRTYVTRSTTRA</sequence>
<dbReference type="OrthoDB" id="135224at2"/>
<dbReference type="PANTHER" id="PTHR47691">
    <property type="entry name" value="REGULATOR-RELATED"/>
    <property type="match status" value="1"/>
</dbReference>
<dbReference type="Gene3D" id="1.25.40.10">
    <property type="entry name" value="Tetratricopeptide repeat domain"/>
    <property type="match status" value="1"/>
</dbReference>
<dbReference type="RefSeq" id="WP_093658734.1">
    <property type="nucleotide sequence ID" value="NZ_FNHI01000019.1"/>
</dbReference>
<organism evidence="3 4">
    <name type="scientific">Streptomyces wuyuanensis</name>
    <dbReference type="NCBI Taxonomy" id="1196353"/>
    <lineage>
        <taxon>Bacteria</taxon>
        <taxon>Bacillati</taxon>
        <taxon>Actinomycetota</taxon>
        <taxon>Actinomycetes</taxon>
        <taxon>Kitasatosporales</taxon>
        <taxon>Streptomycetaceae</taxon>
        <taxon>Streptomyces</taxon>
    </lineage>
</organism>
<dbReference type="PANTHER" id="PTHR47691:SF3">
    <property type="entry name" value="HTH-TYPE TRANSCRIPTIONAL REGULATOR RV0890C-RELATED"/>
    <property type="match status" value="1"/>
</dbReference>
<dbReference type="SMART" id="SM00028">
    <property type="entry name" value="TPR"/>
    <property type="match status" value="6"/>
</dbReference>
<dbReference type="SUPFAM" id="SSF52540">
    <property type="entry name" value="P-loop containing nucleoside triphosphate hydrolases"/>
    <property type="match status" value="1"/>
</dbReference>
<evidence type="ECO:0000259" key="1">
    <source>
        <dbReference type="Pfam" id="PF12770"/>
    </source>
</evidence>
<dbReference type="GeneID" id="40832324"/>
<dbReference type="Pfam" id="PF13191">
    <property type="entry name" value="AAA_16"/>
    <property type="match status" value="1"/>
</dbReference>
<dbReference type="Pfam" id="PF13424">
    <property type="entry name" value="TPR_12"/>
    <property type="match status" value="3"/>
</dbReference>
<dbReference type="InterPro" id="IPR011990">
    <property type="entry name" value="TPR-like_helical_dom_sf"/>
</dbReference>
<accession>A0A1G9YLF6</accession>
<evidence type="ECO:0000313" key="3">
    <source>
        <dbReference type="EMBL" id="SDN10049.1"/>
    </source>
</evidence>
<dbReference type="InterPro" id="IPR041664">
    <property type="entry name" value="AAA_16"/>
</dbReference>
<protein>
    <submittedName>
        <fullName evidence="3">ATP-, maltotriose-and DNA-dependent transcriptional regulator MalT</fullName>
    </submittedName>
</protein>
<dbReference type="Pfam" id="PF12770">
    <property type="entry name" value="CHAT"/>
    <property type="match status" value="1"/>
</dbReference>
<dbReference type="InterPro" id="IPR024983">
    <property type="entry name" value="CHAT_dom"/>
</dbReference>